<dbReference type="Gene3D" id="3.40.50.720">
    <property type="entry name" value="NAD(P)-binding Rossmann-like Domain"/>
    <property type="match status" value="1"/>
</dbReference>
<reference evidence="1" key="2">
    <citation type="journal article" date="2008" name="Genome Biol.">
        <title>Improved genome assembly and evidence-based global gene model set for the chordate Ciona intestinalis: new insight into intron and operon populations.</title>
        <authorList>
            <person name="Satou Y."/>
            <person name="Mineta K."/>
            <person name="Ogasawara M."/>
            <person name="Sasakura Y."/>
            <person name="Shoguchi E."/>
            <person name="Ueno K."/>
            <person name="Yamada L."/>
            <person name="Matsumoto J."/>
            <person name="Wasserscheid J."/>
            <person name="Dewar K."/>
            <person name="Wiley G.B."/>
            <person name="Macmil S.L."/>
            <person name="Roe B.A."/>
            <person name="Zeller R.W."/>
            <person name="Hastings K.E."/>
            <person name="Lemaire P."/>
            <person name="Lindquist E."/>
            <person name="Endo T."/>
            <person name="Hotta K."/>
            <person name="Inaba K."/>
        </authorList>
    </citation>
    <scope>NUCLEOTIDE SEQUENCE [LARGE SCALE GENOMIC DNA]</scope>
    <source>
        <strain evidence="1">wild type</strain>
    </source>
</reference>
<accession>H2XJK6</accession>
<dbReference type="PANTHER" id="PTHR21197">
    <property type="entry name" value="UDP-GALACTOPYRANOSE MUTASE"/>
    <property type="match status" value="1"/>
</dbReference>
<dbReference type="Ensembl" id="ENSCINT00000033755.1">
    <property type="protein sequence ID" value="ENSCINP00000029838.1"/>
    <property type="gene ID" value="ENSCING00000019797.1"/>
</dbReference>
<evidence type="ECO:0008006" key="3">
    <source>
        <dbReference type="Google" id="ProtNLM"/>
    </source>
</evidence>
<reference evidence="1" key="4">
    <citation type="submission" date="2025-09" db="UniProtKB">
        <authorList>
            <consortium name="Ensembl"/>
        </authorList>
    </citation>
    <scope>IDENTIFICATION</scope>
</reference>
<evidence type="ECO:0000313" key="2">
    <source>
        <dbReference type="Proteomes" id="UP000008144"/>
    </source>
</evidence>
<dbReference type="HOGENOM" id="CLU_3031637_0_0_1"/>
<protein>
    <recommendedName>
        <fullName evidence="3">UDP-galactopyranose mutase C-terminal domain-containing protein</fullName>
    </recommendedName>
</protein>
<sequence>MDLYERYRQLAVKEEEGKNVHFVGRLANYKYMNMDQAIRNALDFFDRINDKVEKD</sequence>
<dbReference type="STRING" id="7719.ENSCINP00000029838"/>
<evidence type="ECO:0000313" key="1">
    <source>
        <dbReference type="Ensembl" id="ENSCINP00000029838.1"/>
    </source>
</evidence>
<keyword evidence="2" id="KW-1185">Reference proteome</keyword>
<dbReference type="PANTHER" id="PTHR21197:SF0">
    <property type="entry name" value="UDP-GALACTOPYRANOSE MUTASE"/>
    <property type="match status" value="1"/>
</dbReference>
<dbReference type="EMBL" id="EAAA01002161">
    <property type="status" value="NOT_ANNOTATED_CDS"/>
    <property type="molecule type" value="Genomic_DNA"/>
</dbReference>
<organism evidence="1 2">
    <name type="scientific">Ciona intestinalis</name>
    <name type="common">Transparent sea squirt</name>
    <name type="synonym">Ascidia intestinalis</name>
    <dbReference type="NCBI Taxonomy" id="7719"/>
    <lineage>
        <taxon>Eukaryota</taxon>
        <taxon>Metazoa</taxon>
        <taxon>Chordata</taxon>
        <taxon>Tunicata</taxon>
        <taxon>Ascidiacea</taxon>
        <taxon>Phlebobranchia</taxon>
        <taxon>Cionidae</taxon>
        <taxon>Ciona</taxon>
    </lineage>
</organism>
<dbReference type="Proteomes" id="UP000008144">
    <property type="component" value="Chromosome 5"/>
</dbReference>
<name>H2XJK6_CIOIN</name>
<dbReference type="InParanoid" id="H2XJK6"/>
<reference evidence="2" key="1">
    <citation type="journal article" date="2002" name="Science">
        <title>The draft genome of Ciona intestinalis: insights into chordate and vertebrate origins.</title>
        <authorList>
            <person name="Dehal P."/>
            <person name="Satou Y."/>
            <person name="Campbell R.K."/>
            <person name="Chapman J."/>
            <person name="Degnan B."/>
            <person name="De Tomaso A."/>
            <person name="Davidson B."/>
            <person name="Di Gregorio A."/>
            <person name="Gelpke M."/>
            <person name="Goodstein D.M."/>
            <person name="Harafuji N."/>
            <person name="Hastings K.E."/>
            <person name="Ho I."/>
            <person name="Hotta K."/>
            <person name="Huang W."/>
            <person name="Kawashima T."/>
            <person name="Lemaire P."/>
            <person name="Martinez D."/>
            <person name="Meinertzhagen I.A."/>
            <person name="Necula S."/>
            <person name="Nonaka M."/>
            <person name="Putnam N."/>
            <person name="Rash S."/>
            <person name="Saiga H."/>
            <person name="Satake M."/>
            <person name="Terry A."/>
            <person name="Yamada L."/>
            <person name="Wang H.G."/>
            <person name="Awazu S."/>
            <person name="Azumi K."/>
            <person name="Boore J."/>
            <person name="Branno M."/>
            <person name="Chin-Bow S."/>
            <person name="DeSantis R."/>
            <person name="Doyle S."/>
            <person name="Francino P."/>
            <person name="Keys D.N."/>
            <person name="Haga S."/>
            <person name="Hayashi H."/>
            <person name="Hino K."/>
            <person name="Imai K.S."/>
            <person name="Inaba K."/>
            <person name="Kano S."/>
            <person name="Kobayashi K."/>
            <person name="Kobayashi M."/>
            <person name="Lee B.I."/>
            <person name="Makabe K.W."/>
            <person name="Manohar C."/>
            <person name="Matassi G."/>
            <person name="Medina M."/>
            <person name="Mochizuki Y."/>
            <person name="Mount S."/>
            <person name="Morishita T."/>
            <person name="Miura S."/>
            <person name="Nakayama A."/>
            <person name="Nishizaka S."/>
            <person name="Nomoto H."/>
            <person name="Ohta F."/>
            <person name="Oishi K."/>
            <person name="Rigoutsos I."/>
            <person name="Sano M."/>
            <person name="Sasaki A."/>
            <person name="Sasakura Y."/>
            <person name="Shoguchi E."/>
            <person name="Shin-i T."/>
            <person name="Spagnuolo A."/>
            <person name="Stainier D."/>
            <person name="Suzuki M.M."/>
            <person name="Tassy O."/>
            <person name="Takatori N."/>
            <person name="Tokuoka M."/>
            <person name="Yagi K."/>
            <person name="Yoshizaki F."/>
            <person name="Wada S."/>
            <person name="Zhang C."/>
            <person name="Hyatt P.D."/>
            <person name="Larimer F."/>
            <person name="Detter C."/>
            <person name="Doggett N."/>
            <person name="Glavina T."/>
            <person name="Hawkins T."/>
            <person name="Richardson P."/>
            <person name="Lucas S."/>
            <person name="Kohara Y."/>
            <person name="Levine M."/>
            <person name="Satoh N."/>
            <person name="Rokhsar D.S."/>
        </authorList>
    </citation>
    <scope>NUCLEOTIDE SEQUENCE [LARGE SCALE GENOMIC DNA]</scope>
</reference>
<proteinExistence type="predicted"/>
<reference evidence="1" key="3">
    <citation type="submission" date="2025-08" db="UniProtKB">
        <authorList>
            <consortium name="Ensembl"/>
        </authorList>
    </citation>
    <scope>IDENTIFICATION</scope>
</reference>
<dbReference type="AlphaFoldDB" id="H2XJK6"/>